<dbReference type="OMA" id="WQEISIM"/>
<dbReference type="EMBL" id="CM003613">
    <property type="protein sequence ID" value="KYP57504.1"/>
    <property type="molecule type" value="Genomic_DNA"/>
</dbReference>
<organism evidence="2 3">
    <name type="scientific">Cajanus cajan</name>
    <name type="common">Pigeon pea</name>
    <name type="synonym">Cajanus indicus</name>
    <dbReference type="NCBI Taxonomy" id="3821"/>
    <lineage>
        <taxon>Eukaryota</taxon>
        <taxon>Viridiplantae</taxon>
        <taxon>Streptophyta</taxon>
        <taxon>Embryophyta</taxon>
        <taxon>Tracheophyta</taxon>
        <taxon>Spermatophyta</taxon>
        <taxon>Magnoliopsida</taxon>
        <taxon>eudicotyledons</taxon>
        <taxon>Gunneridae</taxon>
        <taxon>Pentapetalae</taxon>
        <taxon>rosids</taxon>
        <taxon>fabids</taxon>
        <taxon>Fabales</taxon>
        <taxon>Fabaceae</taxon>
        <taxon>Papilionoideae</taxon>
        <taxon>50 kb inversion clade</taxon>
        <taxon>NPAAA clade</taxon>
        <taxon>indigoferoid/millettioid clade</taxon>
        <taxon>Phaseoleae</taxon>
        <taxon>Cajanus</taxon>
    </lineage>
</organism>
<dbReference type="GO" id="GO:0016747">
    <property type="term" value="F:acyltransferase activity, transferring groups other than amino-acyl groups"/>
    <property type="evidence" value="ECO:0007669"/>
    <property type="project" value="TreeGrafter"/>
</dbReference>
<dbReference type="PANTHER" id="PTHR31642:SF324">
    <property type="entry name" value="SPERMIDINE HYDROXYCINNAMOYL TRANSFERASE"/>
    <property type="match status" value="1"/>
</dbReference>
<dbReference type="Gene3D" id="3.30.559.10">
    <property type="entry name" value="Chloramphenicol acetyltransferase-like domain"/>
    <property type="match status" value="1"/>
</dbReference>
<dbReference type="InterPro" id="IPR050317">
    <property type="entry name" value="Plant_Fungal_Acyltransferase"/>
</dbReference>
<gene>
    <name evidence="2" type="ORF">KK1_003768</name>
</gene>
<protein>
    <submittedName>
        <fullName evidence="2">Anthranilate N-benzoyltransferase protein 3</fullName>
    </submittedName>
</protein>
<dbReference type="PANTHER" id="PTHR31642">
    <property type="entry name" value="TRICHOTHECENE 3-O-ACETYLTRANSFERASE"/>
    <property type="match status" value="1"/>
</dbReference>
<evidence type="ECO:0000256" key="1">
    <source>
        <dbReference type="ARBA" id="ARBA00009861"/>
    </source>
</evidence>
<dbReference type="AlphaFoldDB" id="A0A151SRN8"/>
<sequence length="213" mass="24049">MAVLELSKTQVETLRKRANGNYSRYESVAGHIWRSACMARGLKEEQPTMLSITVDLRRRIKPPLPEGYFGNATLDTVASGLVGDLVLEPLGYTCSIIRAAIEKVNDDYVWSGIEFLKNQEDLRRFHLDAIAKESEEEVFYGNPNLSVVSWLTLPMFGVDFGWGKEVYMRPATHDFDGDFKLLPGPVGGSFVVALGLQVEHMDAFKKHFYRDIE</sequence>
<name>A0A151SRN8_CAJCA</name>
<evidence type="ECO:0000313" key="3">
    <source>
        <dbReference type="Proteomes" id="UP000075243"/>
    </source>
</evidence>
<dbReference type="InterPro" id="IPR023213">
    <property type="entry name" value="CAT-like_dom_sf"/>
</dbReference>
<comment type="similarity">
    <text evidence="1">Belongs to the plant acyltransferase family.</text>
</comment>
<accession>A0A151SRN8</accession>
<proteinExistence type="inferred from homology"/>
<dbReference type="Proteomes" id="UP000075243">
    <property type="component" value="Chromosome 11"/>
</dbReference>
<dbReference type="Pfam" id="PF02458">
    <property type="entry name" value="Transferase"/>
    <property type="match status" value="1"/>
</dbReference>
<keyword evidence="3" id="KW-1185">Reference proteome</keyword>
<evidence type="ECO:0000313" key="2">
    <source>
        <dbReference type="EMBL" id="KYP57504.1"/>
    </source>
</evidence>
<reference evidence="2 3" key="1">
    <citation type="journal article" date="2012" name="Nat. Biotechnol.">
        <title>Draft genome sequence of pigeonpea (Cajanus cajan), an orphan legume crop of resource-poor farmers.</title>
        <authorList>
            <person name="Varshney R.K."/>
            <person name="Chen W."/>
            <person name="Li Y."/>
            <person name="Bharti A.K."/>
            <person name="Saxena R.K."/>
            <person name="Schlueter J.A."/>
            <person name="Donoghue M.T."/>
            <person name="Azam S."/>
            <person name="Fan G."/>
            <person name="Whaley A.M."/>
            <person name="Farmer A.D."/>
            <person name="Sheridan J."/>
            <person name="Iwata A."/>
            <person name="Tuteja R."/>
            <person name="Penmetsa R.V."/>
            <person name="Wu W."/>
            <person name="Upadhyaya H.D."/>
            <person name="Yang S.P."/>
            <person name="Shah T."/>
            <person name="Saxena K.B."/>
            <person name="Michael T."/>
            <person name="McCombie W.R."/>
            <person name="Yang B."/>
            <person name="Zhang G."/>
            <person name="Yang H."/>
            <person name="Wang J."/>
            <person name="Spillane C."/>
            <person name="Cook D.R."/>
            <person name="May G.D."/>
            <person name="Xu X."/>
            <person name="Jackson S.A."/>
        </authorList>
    </citation>
    <scope>NUCLEOTIDE SEQUENCE [LARGE SCALE GENOMIC DNA]</scope>
    <source>
        <strain evidence="3">cv. Asha</strain>
    </source>
</reference>
<dbReference type="Gramene" id="C.cajan_03688.t">
    <property type="protein sequence ID" value="C.cajan_03688.t.cds1"/>
    <property type="gene ID" value="C.cajan_03688"/>
</dbReference>
<dbReference type="STRING" id="3821.A0A151SRN8"/>